<accession>A0A644YBT4</accession>
<reference evidence="1" key="1">
    <citation type="submission" date="2019-08" db="EMBL/GenBank/DDBJ databases">
        <authorList>
            <person name="Kucharzyk K."/>
            <person name="Murdoch R.W."/>
            <person name="Higgins S."/>
            <person name="Loffler F."/>
        </authorList>
    </citation>
    <scope>NUCLEOTIDE SEQUENCE</scope>
</reference>
<name>A0A644YBT4_9ZZZZ</name>
<gene>
    <name evidence="1" type="ORF">SDC9_72517</name>
</gene>
<protein>
    <submittedName>
        <fullName evidence="1">Uncharacterized protein</fullName>
    </submittedName>
</protein>
<comment type="caution">
    <text evidence="1">The sequence shown here is derived from an EMBL/GenBank/DDBJ whole genome shotgun (WGS) entry which is preliminary data.</text>
</comment>
<dbReference type="AlphaFoldDB" id="A0A644YBT4"/>
<sequence length="88" mass="9335">MQRRVAADDYRIDGGQQLPCIQPAAQLLRRRPLALVAGIHKEIFYAGFATQGFGNGIQLNGNAFKLIGVGADVQDLMAAIHGAGRSSA</sequence>
<organism evidence="1">
    <name type="scientific">bioreactor metagenome</name>
    <dbReference type="NCBI Taxonomy" id="1076179"/>
    <lineage>
        <taxon>unclassified sequences</taxon>
        <taxon>metagenomes</taxon>
        <taxon>ecological metagenomes</taxon>
    </lineage>
</organism>
<dbReference type="EMBL" id="VSSQ01004629">
    <property type="protein sequence ID" value="MPM26016.1"/>
    <property type="molecule type" value="Genomic_DNA"/>
</dbReference>
<evidence type="ECO:0000313" key="1">
    <source>
        <dbReference type="EMBL" id="MPM26016.1"/>
    </source>
</evidence>
<proteinExistence type="predicted"/>